<keyword evidence="2" id="KW-0472">Membrane</keyword>
<keyword evidence="2" id="KW-1133">Transmembrane helix</keyword>
<evidence type="ECO:0000313" key="3">
    <source>
        <dbReference type="EMBL" id="GMH57164.1"/>
    </source>
</evidence>
<dbReference type="EMBL" id="BRXZ01004918">
    <property type="protein sequence ID" value="GMH57164.1"/>
    <property type="molecule type" value="Genomic_DNA"/>
</dbReference>
<sequence>MWNDDRGGWGDAKIIIRKRVDNRILLEASGDGEIVFTLSPDQFSLKVPFSLDPGCYDMSTEGLSSSVGWTIVQIFSDFYTKLKSRTTPEDPSNWLCTGGYTLPERCEDDKISADCQDQARVKAEMKDRGVAVPSPSPTAQDTSKYPTPTTVQTDVGDKDTNLIAYGIGSALILSAVAAGATIFTIRRRRRLTIDEDDNPWVTNTPLSPPTMKVVRAMDGTLNAREVE</sequence>
<comment type="caution">
    <text evidence="3">The sequence shown here is derived from an EMBL/GenBank/DDBJ whole genome shotgun (WGS) entry which is preliminary data.</text>
</comment>
<feature type="region of interest" description="Disordered" evidence="1">
    <location>
        <begin position="127"/>
        <end position="153"/>
    </location>
</feature>
<evidence type="ECO:0000313" key="4">
    <source>
        <dbReference type="Proteomes" id="UP001165082"/>
    </source>
</evidence>
<protein>
    <submittedName>
        <fullName evidence="3">Uncharacterized protein</fullName>
    </submittedName>
</protein>
<reference evidence="3" key="1">
    <citation type="submission" date="2022-07" db="EMBL/GenBank/DDBJ databases">
        <title>Genome analysis of Parmales, a sister group of diatoms, reveals the evolutionary specialization of diatoms from phago-mixotrophs to photoautotrophs.</title>
        <authorList>
            <person name="Ban H."/>
            <person name="Sato S."/>
            <person name="Yoshikawa S."/>
            <person name="Kazumasa Y."/>
            <person name="Nakamura Y."/>
            <person name="Ichinomiya M."/>
            <person name="Saitoh K."/>
            <person name="Sato N."/>
            <person name="Blanc-Mathieu R."/>
            <person name="Endo H."/>
            <person name="Kuwata A."/>
            <person name="Ogata H."/>
        </authorList>
    </citation>
    <scope>NUCLEOTIDE SEQUENCE</scope>
</reference>
<dbReference type="AlphaFoldDB" id="A0A9W6ZM64"/>
<name>A0A9W6ZM64_9STRA</name>
<keyword evidence="2" id="KW-0812">Transmembrane</keyword>
<accession>A0A9W6ZM64</accession>
<feature type="transmembrane region" description="Helical" evidence="2">
    <location>
        <begin position="162"/>
        <end position="185"/>
    </location>
</feature>
<proteinExistence type="predicted"/>
<organism evidence="3 4">
    <name type="scientific">Triparma retinervis</name>
    <dbReference type="NCBI Taxonomy" id="2557542"/>
    <lineage>
        <taxon>Eukaryota</taxon>
        <taxon>Sar</taxon>
        <taxon>Stramenopiles</taxon>
        <taxon>Ochrophyta</taxon>
        <taxon>Bolidophyceae</taxon>
        <taxon>Parmales</taxon>
        <taxon>Triparmaceae</taxon>
        <taxon>Triparma</taxon>
    </lineage>
</organism>
<dbReference type="Proteomes" id="UP001165082">
    <property type="component" value="Unassembled WGS sequence"/>
</dbReference>
<feature type="compositionally biased region" description="Polar residues" evidence="1">
    <location>
        <begin position="137"/>
        <end position="153"/>
    </location>
</feature>
<evidence type="ECO:0000256" key="1">
    <source>
        <dbReference type="SAM" id="MobiDB-lite"/>
    </source>
</evidence>
<gene>
    <name evidence="3" type="ORF">TrRE_jg5669</name>
</gene>
<evidence type="ECO:0000256" key="2">
    <source>
        <dbReference type="SAM" id="Phobius"/>
    </source>
</evidence>
<dbReference type="OrthoDB" id="10369196at2759"/>
<keyword evidence="4" id="KW-1185">Reference proteome</keyword>